<evidence type="ECO:0000313" key="2">
    <source>
        <dbReference type="EMBL" id="MFB9716919.1"/>
    </source>
</evidence>
<dbReference type="InterPro" id="IPR022496">
    <property type="entry name" value="T6A_TsaB"/>
</dbReference>
<dbReference type="PANTHER" id="PTHR11735:SF11">
    <property type="entry name" value="TRNA THREONYLCARBAMOYLADENOSINE BIOSYNTHESIS PROTEIN TSAB"/>
    <property type="match status" value="1"/>
</dbReference>
<organism evidence="2 3">
    <name type="scientific">Arthrobacter methylotrophus</name>
    <dbReference type="NCBI Taxonomy" id="121291"/>
    <lineage>
        <taxon>Bacteria</taxon>
        <taxon>Bacillati</taxon>
        <taxon>Actinomycetota</taxon>
        <taxon>Actinomycetes</taxon>
        <taxon>Micrococcales</taxon>
        <taxon>Micrococcaceae</taxon>
        <taxon>Arthrobacter</taxon>
    </lineage>
</organism>
<dbReference type="Gene3D" id="3.30.420.40">
    <property type="match status" value="2"/>
</dbReference>
<evidence type="ECO:0000259" key="1">
    <source>
        <dbReference type="Pfam" id="PF00814"/>
    </source>
</evidence>
<reference evidence="2 3" key="1">
    <citation type="submission" date="2024-09" db="EMBL/GenBank/DDBJ databases">
        <authorList>
            <person name="Sun Q."/>
            <person name="Mori K."/>
        </authorList>
    </citation>
    <scope>NUCLEOTIDE SEQUENCE [LARGE SCALE GENOMIC DNA]</scope>
    <source>
        <strain evidence="2 3">JCM 13519</strain>
    </source>
</reference>
<dbReference type="Pfam" id="PF00814">
    <property type="entry name" value="TsaD"/>
    <property type="match status" value="1"/>
</dbReference>
<comment type="caution">
    <text evidence="2">The sequence shown here is derived from an EMBL/GenBank/DDBJ whole genome shotgun (WGS) entry which is preliminary data.</text>
</comment>
<dbReference type="PANTHER" id="PTHR11735">
    <property type="entry name" value="TRNA N6-ADENOSINE THREONYLCARBAMOYLTRANSFERASE"/>
    <property type="match status" value="1"/>
</dbReference>
<dbReference type="GO" id="GO:0061711">
    <property type="term" value="F:tRNA N(6)-L-threonylcarbamoyladenine synthase activity"/>
    <property type="evidence" value="ECO:0007669"/>
    <property type="project" value="UniProtKB-EC"/>
</dbReference>
<keyword evidence="2" id="KW-0012">Acyltransferase</keyword>
<dbReference type="EC" id="2.3.1.234" evidence="2"/>
<keyword evidence="2" id="KW-0808">Transferase</keyword>
<keyword evidence="3" id="KW-1185">Reference proteome</keyword>
<dbReference type="InterPro" id="IPR043129">
    <property type="entry name" value="ATPase_NBD"/>
</dbReference>
<accession>A0ABV5UXH9</accession>
<dbReference type="EMBL" id="JBHMBH010000070">
    <property type="protein sequence ID" value="MFB9716919.1"/>
    <property type="molecule type" value="Genomic_DNA"/>
</dbReference>
<dbReference type="NCBIfam" id="TIGR03725">
    <property type="entry name" value="T6A_YeaZ"/>
    <property type="match status" value="1"/>
</dbReference>
<feature type="domain" description="Gcp-like" evidence="1">
    <location>
        <begin position="34"/>
        <end position="138"/>
    </location>
</feature>
<dbReference type="InterPro" id="IPR000905">
    <property type="entry name" value="Gcp-like_dom"/>
</dbReference>
<gene>
    <name evidence="2" type="primary">tsaB</name>
    <name evidence="2" type="ORF">ACFFPI_22750</name>
</gene>
<dbReference type="RefSeq" id="WP_345036630.1">
    <property type="nucleotide sequence ID" value="NZ_BAABED010000001.1"/>
</dbReference>
<dbReference type="Proteomes" id="UP001589536">
    <property type="component" value="Unassembled WGS sequence"/>
</dbReference>
<evidence type="ECO:0000313" key="3">
    <source>
        <dbReference type="Proteomes" id="UP001589536"/>
    </source>
</evidence>
<dbReference type="CDD" id="cd24032">
    <property type="entry name" value="ASKHA_NBD_TsaB"/>
    <property type="match status" value="1"/>
</dbReference>
<sequence length="223" mass="23501">MLILAIDTSAVASAALVSDDAMERVVESFATEDTRSHAEVLAPGIEKLLDDAGVRGADIDLIVTGVGPGPFTGLRSGIATARTLAFAWNKPLFGLMSLDAIALEVAESTEAQAEFLVATDARRKEVYWARYTLSEGKLPQLEDGPHVGFASELPDLPVFGAGAGIYADVVNANKEFSTTQPDAASLGKFAMALLIAGVELPDSTPLYLRESDAQVPGPRKRAL</sequence>
<proteinExistence type="predicted"/>
<dbReference type="SUPFAM" id="SSF53067">
    <property type="entry name" value="Actin-like ATPase domain"/>
    <property type="match status" value="2"/>
</dbReference>
<name>A0ABV5UXH9_9MICC</name>
<protein>
    <submittedName>
        <fullName evidence="2">tRNA (Adenosine(37)-N6)-threonylcarbamoyltransferase complex dimerization subunit type 1 TsaB</fullName>
        <ecNumber evidence="2">2.3.1.234</ecNumber>
    </submittedName>
</protein>